<dbReference type="EMBL" id="MVGT01003325">
    <property type="protein sequence ID" value="OVA04275.1"/>
    <property type="molecule type" value="Genomic_DNA"/>
</dbReference>
<comment type="caution">
    <text evidence="7">The sequence shown here is derived from an EMBL/GenBank/DDBJ whole genome shotgun (WGS) entry which is preliminary data.</text>
</comment>
<feature type="region of interest" description="Disordered" evidence="5">
    <location>
        <begin position="122"/>
        <end position="167"/>
    </location>
</feature>
<feature type="domain" description="Arf-GAP" evidence="6">
    <location>
        <begin position="11"/>
        <end position="129"/>
    </location>
</feature>
<dbReference type="PRINTS" id="PR00405">
    <property type="entry name" value="REVINTRACTNG"/>
</dbReference>
<evidence type="ECO:0000256" key="5">
    <source>
        <dbReference type="SAM" id="MobiDB-lite"/>
    </source>
</evidence>
<dbReference type="AlphaFoldDB" id="A0A200Q1K1"/>
<accession>A0A200Q1K1</accession>
<dbReference type="FunFam" id="1.10.220.150:FF:000005">
    <property type="entry name" value="Arf-GAP domain and FG repeat-containing protein 1"/>
    <property type="match status" value="1"/>
</dbReference>
<organism evidence="7 8">
    <name type="scientific">Macleaya cordata</name>
    <name type="common">Five-seeded plume-poppy</name>
    <name type="synonym">Bocconia cordata</name>
    <dbReference type="NCBI Taxonomy" id="56857"/>
    <lineage>
        <taxon>Eukaryota</taxon>
        <taxon>Viridiplantae</taxon>
        <taxon>Streptophyta</taxon>
        <taxon>Embryophyta</taxon>
        <taxon>Tracheophyta</taxon>
        <taxon>Spermatophyta</taxon>
        <taxon>Magnoliopsida</taxon>
        <taxon>Ranunculales</taxon>
        <taxon>Papaveraceae</taxon>
        <taxon>Papaveroideae</taxon>
        <taxon>Macleaya</taxon>
    </lineage>
</organism>
<dbReference type="STRING" id="56857.A0A200Q1K1"/>
<dbReference type="InterPro" id="IPR044820">
    <property type="entry name" value="AGD14-like"/>
</dbReference>
<dbReference type="InterPro" id="IPR038508">
    <property type="entry name" value="ArfGAP_dom_sf"/>
</dbReference>
<dbReference type="Pfam" id="PF01412">
    <property type="entry name" value="ArfGap"/>
    <property type="match status" value="1"/>
</dbReference>
<dbReference type="InterPro" id="IPR037278">
    <property type="entry name" value="ARFGAP/RecO"/>
</dbReference>
<keyword evidence="3" id="KW-0862">Zinc</keyword>
<dbReference type="GO" id="GO:0005096">
    <property type="term" value="F:GTPase activator activity"/>
    <property type="evidence" value="ECO:0007669"/>
    <property type="project" value="InterPro"/>
</dbReference>
<dbReference type="FunCoup" id="A0A200Q1K1">
    <property type="interactions" value="1257"/>
</dbReference>
<evidence type="ECO:0000256" key="1">
    <source>
        <dbReference type="ARBA" id="ARBA00022723"/>
    </source>
</evidence>
<dbReference type="OrthoDB" id="6036at2759"/>
<dbReference type="OMA" id="SWLPQNT"/>
<keyword evidence="2 4" id="KW-0863">Zinc-finger</keyword>
<name>A0A200Q1K1_MACCD</name>
<dbReference type="GO" id="GO:0008270">
    <property type="term" value="F:zinc ion binding"/>
    <property type="evidence" value="ECO:0007669"/>
    <property type="project" value="UniProtKB-KW"/>
</dbReference>
<evidence type="ECO:0000313" key="8">
    <source>
        <dbReference type="Proteomes" id="UP000195402"/>
    </source>
</evidence>
<evidence type="ECO:0000256" key="3">
    <source>
        <dbReference type="ARBA" id="ARBA00022833"/>
    </source>
</evidence>
<dbReference type="InterPro" id="IPR001164">
    <property type="entry name" value="ArfGAP_dom"/>
</dbReference>
<dbReference type="SMART" id="SM00105">
    <property type="entry name" value="ArfGap"/>
    <property type="match status" value="1"/>
</dbReference>
<evidence type="ECO:0000313" key="7">
    <source>
        <dbReference type="EMBL" id="OVA04275.1"/>
    </source>
</evidence>
<dbReference type="PANTHER" id="PTHR46085:SF4">
    <property type="entry name" value="ADP-RIBOSYLATION FACTOR GTPASE-ACTIVATING PROTEIN AGD14-RELATED"/>
    <property type="match status" value="1"/>
</dbReference>
<dbReference type="CDD" id="cd08838">
    <property type="entry name" value="ArfGap_AGFG"/>
    <property type="match status" value="1"/>
</dbReference>
<sequence length="685" mass="75017">MSSKKEEERNEKIIRGLMKLPPNRRCINCNSLGPQYVCTNFWTFICITCSGIHREFTHRVKSVSMAKFTSQEVDSVQRGGNQRAREMFLKDWDLQRQRLPSSSNAEKVREFIKNVYVDRKFAGGNTSDKPPRDVQSLRNHEDETRRASSYHSYSQSPPYEYQYEDRRYGRQVGVLTRKPGSDRGHYEGKISSFVYSPGRLGEQMYEDRFANEGSVSRVSDYSVSSGGDPFRSGAPSPNFQKDIGVSSPAIYPVQDILVEDARCQTVNSYSEVNTKIDAHRVAHQQRTASLSSFGSFDSNSMSLQSVNSGALLDVVLEPEQFAGTQLERMSAVPSLPQSHVSANNSSLNSLSSSHIQQSATFSAPSIDLFQPQITSSAPSIDLLADITQQQLDTASLEQKQPTVSFADNEGWATFDLPQHEVFAPKTENVPPASMAHGDATPFGNFDVLPSTSANMQWTSVQNSTTHGPFSSLDIQWDGGLHEVQAAPNQTSTEPWNAFGDSFGSLPRASFGNMMYNSEPQVAAYMLPSDADQCFISKVLEDSSTNGVQGANLVDRPPVPEAPFNGVINGSSLNPSGFSLMGGMPSSHATDQKSTNPFDFPYEPDLKPNMFLDMGSLQSALPDPQLQPAFLSGLSQPWFPQDSITPYIPATPQGGLTYMAGEAPTPQLPNIPTQGPVASVGGNPFA</sequence>
<evidence type="ECO:0000259" key="6">
    <source>
        <dbReference type="PROSITE" id="PS50115"/>
    </source>
</evidence>
<protein>
    <submittedName>
        <fullName evidence="7">Arf GTPase activating protein</fullName>
    </submittedName>
</protein>
<dbReference type="Proteomes" id="UP000195402">
    <property type="component" value="Unassembled WGS sequence"/>
</dbReference>
<dbReference type="Gene3D" id="1.10.220.150">
    <property type="entry name" value="Arf GTPase activating protein"/>
    <property type="match status" value="1"/>
</dbReference>
<gene>
    <name evidence="7" type="ORF">BVC80_1627g17</name>
</gene>
<proteinExistence type="predicted"/>
<dbReference type="PANTHER" id="PTHR46085">
    <property type="entry name" value="ARFGAP/RECO-RELATED"/>
    <property type="match status" value="1"/>
</dbReference>
<dbReference type="PROSITE" id="PS50115">
    <property type="entry name" value="ARFGAP"/>
    <property type="match status" value="1"/>
</dbReference>
<evidence type="ECO:0000256" key="2">
    <source>
        <dbReference type="ARBA" id="ARBA00022771"/>
    </source>
</evidence>
<feature type="compositionally biased region" description="Low complexity" evidence="5">
    <location>
        <begin position="149"/>
        <end position="161"/>
    </location>
</feature>
<keyword evidence="1" id="KW-0479">Metal-binding</keyword>
<reference evidence="7 8" key="1">
    <citation type="journal article" date="2017" name="Mol. Plant">
        <title>The Genome of Medicinal Plant Macleaya cordata Provides New Insights into Benzylisoquinoline Alkaloids Metabolism.</title>
        <authorList>
            <person name="Liu X."/>
            <person name="Liu Y."/>
            <person name="Huang P."/>
            <person name="Ma Y."/>
            <person name="Qing Z."/>
            <person name="Tang Q."/>
            <person name="Cao H."/>
            <person name="Cheng P."/>
            <person name="Zheng Y."/>
            <person name="Yuan Z."/>
            <person name="Zhou Y."/>
            <person name="Liu J."/>
            <person name="Tang Z."/>
            <person name="Zhuo Y."/>
            <person name="Zhang Y."/>
            <person name="Yu L."/>
            <person name="Huang J."/>
            <person name="Yang P."/>
            <person name="Peng Q."/>
            <person name="Zhang J."/>
            <person name="Jiang W."/>
            <person name="Zhang Z."/>
            <person name="Lin K."/>
            <person name="Ro D.K."/>
            <person name="Chen X."/>
            <person name="Xiong X."/>
            <person name="Shang Y."/>
            <person name="Huang S."/>
            <person name="Zeng J."/>
        </authorList>
    </citation>
    <scope>NUCLEOTIDE SEQUENCE [LARGE SCALE GENOMIC DNA]</scope>
    <source>
        <strain evidence="8">cv. BLH2017</strain>
        <tissue evidence="7">Root</tissue>
    </source>
</reference>
<dbReference type="InParanoid" id="A0A200Q1K1"/>
<keyword evidence="8" id="KW-1185">Reference proteome</keyword>
<dbReference type="SUPFAM" id="SSF57863">
    <property type="entry name" value="ArfGap/RecO-like zinc finger"/>
    <property type="match status" value="1"/>
</dbReference>
<evidence type="ECO:0000256" key="4">
    <source>
        <dbReference type="PROSITE-ProRule" id="PRU00288"/>
    </source>
</evidence>